<dbReference type="OrthoDB" id="9773381at2"/>
<gene>
    <name evidence="1" type="ORF">BD809_107155</name>
</gene>
<protein>
    <submittedName>
        <fullName evidence="1">Uncharacterized protein DUF4835</fullName>
    </submittedName>
</protein>
<reference evidence="1 2" key="1">
    <citation type="submission" date="2019-07" db="EMBL/GenBank/DDBJ databases">
        <title>Genomic Encyclopedia of Archaeal and Bacterial Type Strains, Phase II (KMG-II): from individual species to whole genera.</title>
        <authorList>
            <person name="Goeker M."/>
        </authorList>
    </citation>
    <scope>NUCLEOTIDE SEQUENCE [LARGE SCALE GENOMIC DNA]</scope>
    <source>
        <strain evidence="1 2">DSM 17527</strain>
    </source>
</reference>
<comment type="caution">
    <text evidence="1">The sequence shown here is derived from an EMBL/GenBank/DDBJ whole genome shotgun (WGS) entry which is preliminary data.</text>
</comment>
<dbReference type="RefSeq" id="WP_148783145.1">
    <property type="nucleotide sequence ID" value="NZ_VNHU01000007.1"/>
</dbReference>
<evidence type="ECO:0000313" key="1">
    <source>
        <dbReference type="EMBL" id="TYP72270.1"/>
    </source>
</evidence>
<dbReference type="InterPro" id="IPR032274">
    <property type="entry name" value="DUF4835"/>
</dbReference>
<keyword evidence="2" id="KW-1185">Reference proteome</keyword>
<accession>A0A5S5C1Q4</accession>
<evidence type="ECO:0000313" key="2">
    <source>
        <dbReference type="Proteomes" id="UP000324376"/>
    </source>
</evidence>
<dbReference type="AlphaFoldDB" id="A0A5S5C1Q4"/>
<organism evidence="1 2">
    <name type="scientific">Aquimarina intermedia</name>
    <dbReference type="NCBI Taxonomy" id="350814"/>
    <lineage>
        <taxon>Bacteria</taxon>
        <taxon>Pseudomonadati</taxon>
        <taxon>Bacteroidota</taxon>
        <taxon>Flavobacteriia</taxon>
        <taxon>Flavobacteriales</taxon>
        <taxon>Flavobacteriaceae</taxon>
        <taxon>Aquimarina</taxon>
    </lineage>
</organism>
<dbReference type="Proteomes" id="UP000324376">
    <property type="component" value="Unassembled WGS sequence"/>
</dbReference>
<sequence>MYKYSILFLLVGVGFFGTAQEFNARVVVNAEQTGQPNLQVFKTLERSLIEFINTTKWTAVDYRNEERINCSFVININAYNNDTFSATIQVQASRPVYGSNYNSTTFNSIDKQFTFSYVEFQPLNYDANSFQSNLISVTAFYLYTILGIDADTFELNGGTKYYQEAKNIVGNAQTSNSLGWNLQDGTQTRFKLNDDLLSGTFDGYRKALYTYHREGLDVMHQELKTGKLTIIESLAALKEMHDRRPNSYLMRIFFDSKADEISSILSGGPSVNIAETVTVLNQIAPTYSKNWSAIKF</sequence>
<dbReference type="EMBL" id="VNHU01000007">
    <property type="protein sequence ID" value="TYP72270.1"/>
    <property type="molecule type" value="Genomic_DNA"/>
</dbReference>
<proteinExistence type="predicted"/>
<name>A0A5S5C1Q4_9FLAO</name>
<dbReference type="Pfam" id="PF16119">
    <property type="entry name" value="DUF4835"/>
    <property type="match status" value="1"/>
</dbReference>